<comment type="caution">
    <text evidence="2">The sequence shown here is derived from an EMBL/GenBank/DDBJ whole genome shotgun (WGS) entry which is preliminary data.</text>
</comment>
<dbReference type="PANTHER" id="PTHR37195">
    <property type="entry name" value="OS01G0332900 PROTEIN"/>
    <property type="match status" value="1"/>
</dbReference>
<gene>
    <name evidence="2" type="ORF">G2W53_020575</name>
</gene>
<keyword evidence="3" id="KW-1185">Reference proteome</keyword>
<dbReference type="OrthoDB" id="1749833at2759"/>
<proteinExistence type="predicted"/>
<evidence type="ECO:0000313" key="3">
    <source>
        <dbReference type="Proteomes" id="UP000634136"/>
    </source>
</evidence>
<feature type="region of interest" description="Disordered" evidence="1">
    <location>
        <begin position="63"/>
        <end position="100"/>
    </location>
</feature>
<organism evidence="2 3">
    <name type="scientific">Senna tora</name>
    <dbReference type="NCBI Taxonomy" id="362788"/>
    <lineage>
        <taxon>Eukaryota</taxon>
        <taxon>Viridiplantae</taxon>
        <taxon>Streptophyta</taxon>
        <taxon>Embryophyta</taxon>
        <taxon>Tracheophyta</taxon>
        <taxon>Spermatophyta</taxon>
        <taxon>Magnoliopsida</taxon>
        <taxon>eudicotyledons</taxon>
        <taxon>Gunneridae</taxon>
        <taxon>Pentapetalae</taxon>
        <taxon>rosids</taxon>
        <taxon>fabids</taxon>
        <taxon>Fabales</taxon>
        <taxon>Fabaceae</taxon>
        <taxon>Caesalpinioideae</taxon>
        <taxon>Cassia clade</taxon>
        <taxon>Senna</taxon>
    </lineage>
</organism>
<sequence>MKSMEELKELVEENVVVLKACLCDKSLSEATPASLSYIAYAYFSAQMYGKDLEDLGTDYLIRPVATAEDEEASSDFEPDENGEDEGEGQGEDDEKAENSKDCRCGIVGSVINGGTSSSSSGSGYDFLGLKSAVWDYRSLEMK</sequence>
<dbReference type="Proteomes" id="UP000634136">
    <property type="component" value="Unassembled WGS sequence"/>
</dbReference>
<reference evidence="2" key="1">
    <citation type="submission" date="2020-09" db="EMBL/GenBank/DDBJ databases">
        <title>Genome-Enabled Discovery of Anthraquinone Biosynthesis in Senna tora.</title>
        <authorList>
            <person name="Kang S.-H."/>
            <person name="Pandey R.P."/>
            <person name="Lee C.-M."/>
            <person name="Sim J.-S."/>
            <person name="Jeong J.-T."/>
            <person name="Choi B.-S."/>
            <person name="Jung M."/>
            <person name="Ginzburg D."/>
            <person name="Zhao K."/>
            <person name="Won S.Y."/>
            <person name="Oh T.-J."/>
            <person name="Yu Y."/>
            <person name="Kim N.-H."/>
            <person name="Lee O.R."/>
            <person name="Lee T.-H."/>
            <person name="Bashyal P."/>
            <person name="Kim T.-S."/>
            <person name="Lee W.-H."/>
            <person name="Kawkins C."/>
            <person name="Kim C.-K."/>
            <person name="Kim J.S."/>
            <person name="Ahn B.O."/>
            <person name="Rhee S.Y."/>
            <person name="Sohng J.K."/>
        </authorList>
    </citation>
    <scope>NUCLEOTIDE SEQUENCE</scope>
    <source>
        <tissue evidence="2">Leaf</tissue>
    </source>
</reference>
<protein>
    <submittedName>
        <fullName evidence="2">Myb-related protein 308</fullName>
    </submittedName>
</protein>
<dbReference type="AlphaFoldDB" id="A0A834TZI4"/>
<name>A0A834TZI4_9FABA</name>
<accession>A0A834TZI4</accession>
<evidence type="ECO:0000256" key="1">
    <source>
        <dbReference type="SAM" id="MobiDB-lite"/>
    </source>
</evidence>
<evidence type="ECO:0000313" key="2">
    <source>
        <dbReference type="EMBL" id="KAF7829411.1"/>
    </source>
</evidence>
<dbReference type="EMBL" id="JAAIUW010000006">
    <property type="protein sequence ID" value="KAF7829411.1"/>
    <property type="molecule type" value="Genomic_DNA"/>
</dbReference>
<feature type="compositionally biased region" description="Acidic residues" evidence="1">
    <location>
        <begin position="67"/>
        <end position="95"/>
    </location>
</feature>
<dbReference type="PANTHER" id="PTHR37195:SF2">
    <property type="entry name" value="NUCLEOLIN-LIKE"/>
    <property type="match status" value="1"/>
</dbReference>